<comment type="subcellular location">
    <subcellularLocation>
        <location evidence="1">Nucleus</location>
    </subcellularLocation>
</comment>
<evidence type="ECO:0000256" key="5">
    <source>
        <dbReference type="ARBA" id="ARBA00023242"/>
    </source>
</evidence>
<dbReference type="Proteomes" id="UP001630127">
    <property type="component" value="Unassembled WGS sequence"/>
</dbReference>
<dbReference type="InterPro" id="IPR051442">
    <property type="entry name" value="B3_domain"/>
</dbReference>
<dbReference type="PANTHER" id="PTHR34269">
    <property type="entry name" value="TRANSCRIPTION FACTOR B3-DOMAIN FAMILY-RELATED"/>
    <property type="match status" value="1"/>
</dbReference>
<evidence type="ECO:0008006" key="8">
    <source>
        <dbReference type="Google" id="ProtNLM"/>
    </source>
</evidence>
<dbReference type="Gene3D" id="2.40.330.10">
    <property type="entry name" value="DNA-binding pseudobarrel domain"/>
    <property type="match status" value="1"/>
</dbReference>
<accession>A0ABD2YAJ9</accession>
<dbReference type="GO" id="GO:0003677">
    <property type="term" value="F:DNA binding"/>
    <property type="evidence" value="ECO:0007669"/>
    <property type="project" value="UniProtKB-KW"/>
</dbReference>
<keyword evidence="5" id="KW-0539">Nucleus</keyword>
<dbReference type="CDD" id="cd10017">
    <property type="entry name" value="B3_DNA"/>
    <property type="match status" value="1"/>
</dbReference>
<sequence>MKRAVFYHFLSTKAKEEENKRKRKDPHVHEWEVVEKRAHISPVKEFLCPWEIKYVITTKDLGPSFELSPGHVWEHIFKHWHQSAISRLTIDGEKLLVTIRDMDTSTNHNLIFSMCKDTGRFTIQGDWYKDFVERRNLKEGMLVGLYWDRDSSSLHFSVLDNLGN</sequence>
<keyword evidence="2" id="KW-0805">Transcription regulation</keyword>
<keyword evidence="3" id="KW-0238">DNA-binding</keyword>
<evidence type="ECO:0000256" key="3">
    <source>
        <dbReference type="ARBA" id="ARBA00023125"/>
    </source>
</evidence>
<evidence type="ECO:0000313" key="6">
    <source>
        <dbReference type="EMBL" id="KAL3504471.1"/>
    </source>
</evidence>
<dbReference type="GO" id="GO:0005634">
    <property type="term" value="C:nucleus"/>
    <property type="evidence" value="ECO:0007669"/>
    <property type="project" value="UniProtKB-SubCell"/>
</dbReference>
<dbReference type="AlphaFoldDB" id="A0ABD2YAJ9"/>
<dbReference type="EMBL" id="JBJUIK010000014">
    <property type="protein sequence ID" value="KAL3504471.1"/>
    <property type="molecule type" value="Genomic_DNA"/>
</dbReference>
<dbReference type="InterPro" id="IPR015300">
    <property type="entry name" value="DNA-bd_pseudobarrel_sf"/>
</dbReference>
<keyword evidence="7" id="KW-1185">Reference proteome</keyword>
<gene>
    <name evidence="6" type="ORF">ACH5RR_034312</name>
</gene>
<dbReference type="PANTHER" id="PTHR34269:SF11">
    <property type="entry name" value="B3 DOMAIN PROTEIN"/>
    <property type="match status" value="1"/>
</dbReference>
<proteinExistence type="predicted"/>
<protein>
    <recommendedName>
        <fullName evidence="8">TF-B3 domain-containing protein</fullName>
    </recommendedName>
</protein>
<evidence type="ECO:0000313" key="7">
    <source>
        <dbReference type="Proteomes" id="UP001630127"/>
    </source>
</evidence>
<organism evidence="6 7">
    <name type="scientific">Cinchona calisaya</name>
    <dbReference type="NCBI Taxonomy" id="153742"/>
    <lineage>
        <taxon>Eukaryota</taxon>
        <taxon>Viridiplantae</taxon>
        <taxon>Streptophyta</taxon>
        <taxon>Embryophyta</taxon>
        <taxon>Tracheophyta</taxon>
        <taxon>Spermatophyta</taxon>
        <taxon>Magnoliopsida</taxon>
        <taxon>eudicotyledons</taxon>
        <taxon>Gunneridae</taxon>
        <taxon>Pentapetalae</taxon>
        <taxon>asterids</taxon>
        <taxon>lamiids</taxon>
        <taxon>Gentianales</taxon>
        <taxon>Rubiaceae</taxon>
        <taxon>Cinchonoideae</taxon>
        <taxon>Cinchoneae</taxon>
        <taxon>Cinchona</taxon>
    </lineage>
</organism>
<evidence type="ECO:0000256" key="4">
    <source>
        <dbReference type="ARBA" id="ARBA00023163"/>
    </source>
</evidence>
<keyword evidence="4" id="KW-0804">Transcription</keyword>
<evidence type="ECO:0000256" key="1">
    <source>
        <dbReference type="ARBA" id="ARBA00004123"/>
    </source>
</evidence>
<evidence type="ECO:0000256" key="2">
    <source>
        <dbReference type="ARBA" id="ARBA00023015"/>
    </source>
</evidence>
<name>A0ABD2YAJ9_9GENT</name>
<dbReference type="SUPFAM" id="SSF101936">
    <property type="entry name" value="DNA-binding pseudobarrel domain"/>
    <property type="match status" value="1"/>
</dbReference>
<dbReference type="InterPro" id="IPR003340">
    <property type="entry name" value="B3_DNA-bd"/>
</dbReference>
<comment type="caution">
    <text evidence="6">The sequence shown here is derived from an EMBL/GenBank/DDBJ whole genome shotgun (WGS) entry which is preliminary data.</text>
</comment>
<reference evidence="6 7" key="1">
    <citation type="submission" date="2024-11" db="EMBL/GenBank/DDBJ databases">
        <title>A near-complete genome assembly of Cinchona calisaya.</title>
        <authorList>
            <person name="Lian D.C."/>
            <person name="Zhao X.W."/>
            <person name="Wei L."/>
        </authorList>
    </citation>
    <scope>NUCLEOTIDE SEQUENCE [LARGE SCALE GENOMIC DNA]</scope>
    <source>
        <tissue evidence="6">Nenye</tissue>
    </source>
</reference>